<gene>
    <name evidence="2" type="ORF">OM074_16570</name>
</gene>
<feature type="domain" description="Glycosyltransferase 2-like" evidence="1">
    <location>
        <begin position="3"/>
        <end position="128"/>
    </location>
</feature>
<organism evidence="2 3">
    <name type="scientific">Plebeiibacterium marinum</name>
    <dbReference type="NCBI Taxonomy" id="2992111"/>
    <lineage>
        <taxon>Bacteria</taxon>
        <taxon>Pseudomonadati</taxon>
        <taxon>Bacteroidota</taxon>
        <taxon>Bacteroidia</taxon>
        <taxon>Marinilabiliales</taxon>
        <taxon>Marinilabiliaceae</taxon>
        <taxon>Plebeiibacterium</taxon>
    </lineage>
</organism>
<sequence>MLSVCIPVYNVDVSSLVKDLIGQAHELSINIQVLIYDDGSSETFKLINRSISNLKEVDYKELKVNHGSAAIRNKMAADALHNNLLFIDSDSDIQKDYLQKYLPFLSKNKMIVYGGRIHPSKLPSKDKSLRWKVGKCKEDFSVSIRRKVPNKSFMSNNFLAKKQLFDRIKFDDTIERSGHEDTIFGIELEKQGITIIHIDNPVTHIGLESNQEFIQKTEQRLETLKLIEQKYGDNKLLYERITILKYYKKIEQLKLHFIISRLFVKFKKHMALSLLKQNPSMFIYDMYKLGYYSLLSK</sequence>
<evidence type="ECO:0000259" key="1">
    <source>
        <dbReference type="Pfam" id="PF00535"/>
    </source>
</evidence>
<keyword evidence="3" id="KW-1185">Reference proteome</keyword>
<dbReference type="AlphaFoldDB" id="A0AAE3MG70"/>
<dbReference type="Gene3D" id="3.90.550.10">
    <property type="entry name" value="Spore Coat Polysaccharide Biosynthesis Protein SpsA, Chain A"/>
    <property type="match status" value="1"/>
</dbReference>
<dbReference type="RefSeq" id="WP_301201474.1">
    <property type="nucleotide sequence ID" value="NZ_JAPDPI010000041.1"/>
</dbReference>
<dbReference type="Proteomes" id="UP001207408">
    <property type="component" value="Unassembled WGS sequence"/>
</dbReference>
<name>A0AAE3MG70_9BACT</name>
<dbReference type="EMBL" id="JAPDPI010000041">
    <property type="protein sequence ID" value="MCW3807253.1"/>
    <property type="molecule type" value="Genomic_DNA"/>
</dbReference>
<evidence type="ECO:0000313" key="2">
    <source>
        <dbReference type="EMBL" id="MCW3807253.1"/>
    </source>
</evidence>
<dbReference type="SUPFAM" id="SSF53448">
    <property type="entry name" value="Nucleotide-diphospho-sugar transferases"/>
    <property type="match status" value="1"/>
</dbReference>
<dbReference type="InterPro" id="IPR029044">
    <property type="entry name" value="Nucleotide-diphossugar_trans"/>
</dbReference>
<reference evidence="2" key="1">
    <citation type="submission" date="2022-10" db="EMBL/GenBank/DDBJ databases">
        <authorList>
            <person name="Yu W.X."/>
        </authorList>
    </citation>
    <scope>NUCLEOTIDE SEQUENCE</scope>
    <source>
        <strain evidence="2">D04</strain>
    </source>
</reference>
<dbReference type="Pfam" id="PF00535">
    <property type="entry name" value="Glycos_transf_2"/>
    <property type="match status" value="1"/>
</dbReference>
<evidence type="ECO:0000313" key="3">
    <source>
        <dbReference type="Proteomes" id="UP001207408"/>
    </source>
</evidence>
<proteinExistence type="predicted"/>
<protein>
    <submittedName>
        <fullName evidence="2">Glycosyltransferase family 2 protein</fullName>
    </submittedName>
</protein>
<accession>A0AAE3MG70</accession>
<dbReference type="InterPro" id="IPR001173">
    <property type="entry name" value="Glyco_trans_2-like"/>
</dbReference>
<comment type="caution">
    <text evidence="2">The sequence shown here is derived from an EMBL/GenBank/DDBJ whole genome shotgun (WGS) entry which is preliminary data.</text>
</comment>